<dbReference type="SMART" id="SM00822">
    <property type="entry name" value="PKS_KR"/>
    <property type="match status" value="1"/>
</dbReference>
<feature type="domain" description="Ketosynthase family 3 (KS3)" evidence="9">
    <location>
        <begin position="12"/>
        <end position="437"/>
    </location>
</feature>
<dbReference type="InterPro" id="IPR042104">
    <property type="entry name" value="PKS_dehydratase_sf"/>
</dbReference>
<evidence type="ECO:0000313" key="11">
    <source>
        <dbReference type="EMBL" id="KAE8390880.1"/>
    </source>
</evidence>
<dbReference type="GO" id="GO:1901336">
    <property type="term" value="P:lactone biosynthetic process"/>
    <property type="evidence" value="ECO:0007669"/>
    <property type="project" value="UniProtKB-ARBA"/>
</dbReference>
<keyword evidence="3 11" id="KW-0808">Transferase</keyword>
<dbReference type="PROSITE" id="PS00012">
    <property type="entry name" value="PHOSPHOPANTETHEINE"/>
    <property type="match status" value="1"/>
</dbReference>
<dbReference type="CDD" id="cd00833">
    <property type="entry name" value="PKS"/>
    <property type="match status" value="1"/>
</dbReference>
<dbReference type="GO" id="GO:0030639">
    <property type="term" value="P:polyketide biosynthetic process"/>
    <property type="evidence" value="ECO:0007669"/>
    <property type="project" value="UniProtKB-ARBA"/>
</dbReference>
<dbReference type="SUPFAM" id="SSF50129">
    <property type="entry name" value="GroES-like"/>
    <property type="match status" value="1"/>
</dbReference>
<dbReference type="SUPFAM" id="SSF52151">
    <property type="entry name" value="FabD/lysophospholipase-like"/>
    <property type="match status" value="1"/>
</dbReference>
<dbReference type="Pfam" id="PF16197">
    <property type="entry name" value="KAsynt_C_assoc"/>
    <property type="match status" value="1"/>
</dbReference>
<dbReference type="Gene3D" id="3.40.366.10">
    <property type="entry name" value="Malonyl-Coenzyme A Acyl Carrier Protein, domain 2"/>
    <property type="match status" value="1"/>
</dbReference>
<dbReference type="InterPro" id="IPR016035">
    <property type="entry name" value="Acyl_Trfase/lysoPLipase"/>
</dbReference>
<dbReference type="Pfam" id="PF08659">
    <property type="entry name" value="KR"/>
    <property type="match status" value="1"/>
</dbReference>
<keyword evidence="6" id="KW-0012">Acyltransferase</keyword>
<dbReference type="PROSITE" id="PS00606">
    <property type="entry name" value="KS3_1"/>
    <property type="match status" value="1"/>
</dbReference>
<dbReference type="InterPro" id="IPR057326">
    <property type="entry name" value="KR_dom"/>
</dbReference>
<evidence type="ECO:0000256" key="4">
    <source>
        <dbReference type="ARBA" id="ARBA00022857"/>
    </source>
</evidence>
<feature type="domain" description="Carrier" evidence="8">
    <location>
        <begin position="2154"/>
        <end position="2231"/>
    </location>
</feature>
<dbReference type="Gene3D" id="3.30.70.3290">
    <property type="match status" value="1"/>
</dbReference>
<dbReference type="InterPro" id="IPR014030">
    <property type="entry name" value="Ketoacyl_synth_N"/>
</dbReference>
<dbReference type="InterPro" id="IPR013149">
    <property type="entry name" value="ADH-like_C"/>
</dbReference>
<dbReference type="InterPro" id="IPR011032">
    <property type="entry name" value="GroES-like_sf"/>
</dbReference>
<dbReference type="GO" id="GO:0031177">
    <property type="term" value="F:phosphopantetheine binding"/>
    <property type="evidence" value="ECO:0007669"/>
    <property type="project" value="InterPro"/>
</dbReference>
<dbReference type="Gene3D" id="3.10.129.110">
    <property type="entry name" value="Polyketide synthase dehydratase"/>
    <property type="match status" value="1"/>
</dbReference>
<dbReference type="InterPro" id="IPR013968">
    <property type="entry name" value="PKS_KR"/>
</dbReference>
<dbReference type="Pfam" id="PF21089">
    <property type="entry name" value="PKS_DH_N"/>
    <property type="match status" value="1"/>
</dbReference>
<evidence type="ECO:0000259" key="10">
    <source>
        <dbReference type="PROSITE" id="PS52019"/>
    </source>
</evidence>
<dbReference type="Pfam" id="PF23114">
    <property type="entry name" value="NAD-bd_HRPKS_sdrA"/>
    <property type="match status" value="1"/>
</dbReference>
<proteinExistence type="predicted"/>
<dbReference type="EMBL" id="ML735250">
    <property type="protein sequence ID" value="KAE8390880.1"/>
    <property type="molecule type" value="Genomic_DNA"/>
</dbReference>
<dbReference type="CDD" id="cd05195">
    <property type="entry name" value="enoyl_red"/>
    <property type="match status" value="1"/>
</dbReference>
<keyword evidence="4" id="KW-0521">NADP</keyword>
<dbReference type="SMART" id="SM00823">
    <property type="entry name" value="PKS_PP"/>
    <property type="match status" value="1"/>
</dbReference>
<dbReference type="SUPFAM" id="SSF53901">
    <property type="entry name" value="Thiolase-like"/>
    <property type="match status" value="1"/>
</dbReference>
<dbReference type="Gene3D" id="3.40.47.10">
    <property type="match status" value="1"/>
</dbReference>
<dbReference type="InterPro" id="IPR016039">
    <property type="entry name" value="Thiolase-like"/>
</dbReference>
<accession>A0A5N7C9R4</accession>
<dbReference type="Gene3D" id="1.10.1200.10">
    <property type="entry name" value="ACP-like"/>
    <property type="match status" value="1"/>
</dbReference>
<dbReference type="Pfam" id="PF00550">
    <property type="entry name" value="PP-binding"/>
    <property type="match status" value="1"/>
</dbReference>
<dbReference type="InterPro" id="IPR016036">
    <property type="entry name" value="Malonyl_transacylase_ACP-bd"/>
</dbReference>
<evidence type="ECO:0000256" key="7">
    <source>
        <dbReference type="PROSITE-ProRule" id="PRU01363"/>
    </source>
</evidence>
<feature type="active site" description="Proton donor; for dehydratase activity" evidence="7">
    <location>
        <position position="1163"/>
    </location>
</feature>
<dbReference type="GO" id="GO:0004312">
    <property type="term" value="F:fatty acid synthase activity"/>
    <property type="evidence" value="ECO:0007669"/>
    <property type="project" value="TreeGrafter"/>
</dbReference>
<feature type="region of interest" description="N-terminal hotdog fold" evidence="7">
    <location>
        <begin position="934"/>
        <end position="1069"/>
    </location>
</feature>
<dbReference type="InterPro" id="IPR049552">
    <property type="entry name" value="PKS_DH_N"/>
</dbReference>
<dbReference type="FunFam" id="3.40.50.720:FF:000209">
    <property type="entry name" value="Polyketide synthase Pks12"/>
    <property type="match status" value="1"/>
</dbReference>
<organism evidence="11">
    <name type="scientific">Petromyces alliaceus</name>
    <name type="common">Aspergillus alliaceus</name>
    <dbReference type="NCBI Taxonomy" id="209559"/>
    <lineage>
        <taxon>Eukaryota</taxon>
        <taxon>Fungi</taxon>
        <taxon>Dikarya</taxon>
        <taxon>Ascomycota</taxon>
        <taxon>Pezizomycotina</taxon>
        <taxon>Eurotiomycetes</taxon>
        <taxon>Eurotiomycetidae</taxon>
        <taxon>Eurotiales</taxon>
        <taxon>Aspergillaceae</taxon>
        <taxon>Aspergillus</taxon>
        <taxon>Aspergillus subgen. Circumdati</taxon>
    </lineage>
</organism>
<dbReference type="OrthoDB" id="329835at2759"/>
<evidence type="ECO:0000256" key="6">
    <source>
        <dbReference type="ARBA" id="ARBA00023315"/>
    </source>
</evidence>
<dbReference type="InterPro" id="IPR006162">
    <property type="entry name" value="Ppantetheine_attach_site"/>
</dbReference>
<dbReference type="SUPFAM" id="SSF55048">
    <property type="entry name" value="Probable ACP-binding domain of malonyl-CoA ACP transacylase"/>
    <property type="match status" value="1"/>
</dbReference>
<dbReference type="InterPro" id="IPR009081">
    <property type="entry name" value="PP-bd_ACP"/>
</dbReference>
<dbReference type="Gene3D" id="3.90.180.10">
    <property type="entry name" value="Medium-chain alcohol dehydrogenases, catalytic domain"/>
    <property type="match status" value="1"/>
</dbReference>
<evidence type="ECO:0000256" key="2">
    <source>
        <dbReference type="ARBA" id="ARBA00022553"/>
    </source>
</evidence>
<reference evidence="11" key="1">
    <citation type="submission" date="2019-04" db="EMBL/GenBank/DDBJ databases">
        <title>Friends and foes A comparative genomics studyof 23 Aspergillus species from section Flavi.</title>
        <authorList>
            <consortium name="DOE Joint Genome Institute"/>
            <person name="Kjaerbolling I."/>
            <person name="Vesth T."/>
            <person name="Frisvad J.C."/>
            <person name="Nybo J.L."/>
            <person name="Theobald S."/>
            <person name="Kildgaard S."/>
            <person name="Isbrandt T."/>
            <person name="Kuo A."/>
            <person name="Sato A."/>
            <person name="Lyhne E.K."/>
            <person name="Kogle M.E."/>
            <person name="Wiebenga A."/>
            <person name="Kun R.S."/>
            <person name="Lubbers R.J."/>
            <person name="Makela M.R."/>
            <person name="Barry K."/>
            <person name="Chovatia M."/>
            <person name="Clum A."/>
            <person name="Daum C."/>
            <person name="Haridas S."/>
            <person name="He G."/>
            <person name="LaButti K."/>
            <person name="Lipzen A."/>
            <person name="Mondo S."/>
            <person name="Riley R."/>
            <person name="Salamov A."/>
            <person name="Simmons B.A."/>
            <person name="Magnuson J.K."/>
            <person name="Henrissat B."/>
            <person name="Mortensen U.H."/>
            <person name="Larsen T.O."/>
            <person name="Devries R.P."/>
            <person name="Grigoriev I.V."/>
            <person name="Machida M."/>
            <person name="Baker S.E."/>
            <person name="Andersen M.R."/>
        </authorList>
    </citation>
    <scope>NUCLEOTIDE SEQUENCE [LARGE SCALE GENOMIC DNA]</scope>
    <source>
        <strain evidence="11">IBT 14317</strain>
    </source>
</reference>
<sequence>MATNEPSNQKGVRPIAIIGLSCRLPGDVRSPEDFWKFCCQARSAWSEIPSTRFSAAAYYHPNPERPGATNASGGHFLQQDIACFDARFFGMTAEEAVGTDPQQRLMLECAYEALENAGLSQTAIAGENVGVFAAGSFSDYELHSFRDLQNTTNFQATGCAASFLSNRLSHFFDFHGPSLTVDTACSSGLSALHLACQSLRCGESSYALVGGCHLNVTPDYFISYSLSGLFSDSGRCYPFDKRGSSGYGRGEGAGCVILKPLDAALAAGDLVRGVILNTGMNQDGHTPGIGVPSAMAQKRLMATVYRAAGINPQRTGYVEAHGTGTRIGDPIEARALHEFFCSGRNENDPLLIGSVKSNFGHAEGASGIISVVKTVLMLEKGFVLPNCDFQHARDDIPLGEWGLKVPTRLIPWPQGKPFASINNFGLGGTNAHAVLTSASEVGAFTLSPPSDGGRVHRKKRNRQPYRIYVLSGYSEGAVMAQARRLHSYIEQCPNLYDSQFMADLAFTLGERRGTLPWKLGIPAKSPKDLISLLSEQEVRPCRSLRAQSVAFAFTGQGAQWCGMGRELMDVYPVYAEVIRAADKHLATLGADFSLIEELSKDEHESSLWRPAVSQVACSSVQMAVTVLLASWGIHPEAVIGHSSGEVAAAHAAGIVSLEDAVTLAYFRGSAAEKLTHDFPDLKGGMIVVGIGVEEAEALCRDVKDGQASVACVNSPQSITISGCERGIQQIQELAQSKFIFHRRLKTGVAYHSHYMKLVADKYRSGIKGVTAGVSSIPFYSSARGCLIKGSELHCSYWVENFIYPVQFVAGLTSLLDTQTAAQKKTDYIIEIGPATSLKAPIQDTIRLLRAGDDVKYAPSLQKGENALKSMHELAIAMFLNGQPVQFGAVNFPTLNGPKPRLLKDLPSYPWDHSKRYWHTSRVGQNTIYPSVPHHDLIGSQLAEANNLYPQWRVIFRADDHPWIRGHQFQDQNIYPLAGFVSMAIEAASQECKRDGMIPDSISLREVSVGKALVIPDAAAVELMISLRPYKERTRAISRSWSEFHVCSWSEQKGWQENCNGLISVHTAPKSNPVNGDQLRRAQEILLAKELTTITTASNRYIDSNIVYDELRGIGMKYGPLFQGLKACYAYKGSGVAKTQVPDTAVGMSHKPFSELLIHPVTLDICFQTIWLTLGVGSDGLGRIHLPSFIRKLTIKGNRPVLSGQKLSLYSKRLGQTYDHQPTVHDVWARKSDDSEDMVLQVSGLVMTPILDSVPASNHAAEKQLCYSMATVPYTKSTAQSQLLNSISDEASEVAVNRRTNVSQKANTDMVSNTIQPSGLLHRRNVTIVYHDELQWFPLSSLARRLQALTGNIPTIRTLADKSEVRQDLCIFLGEVEGPLLANLTPDTFKSIQDLLTTSSGVLWLVQGGHSGFESPVAKMAVGLARSVRSETGLPIVTFDVDFTNSTPHDAVLHGILSVFENMLQPPSDTDCLDMEFISRGGVLSVPRVVPDTVTNKHIFTDGPAFSSAIQPLHQSNRPLQLAIQEHGMLNSLYFTDSGKVLGPLGNDLLELDVYYVGLNFKDVMYANNQLAMDGFGVECSGIVTAVGQRVAGFKVGDRICAISEGCFASKTRCQASSAWVIPDGMSLEIAATVPVVYCTAFYCLYNVARLSAGETILIHAAAGGVGQAAIILAQAVGANILATVGSVEKKKFLMQVYGIPEHRIFFSRDLSFVQSVMHATSGRGVDVLLNSLAGEAMQASFTCVAPFGRFVEIGKRDIIANSHIELSPLEHNISFTTVDLGVFARDRPDLLGTLFDSVFSLFRAGSARAIAPISVFDAANIGPALQMLQSGRSTGKLVVSLRDEQVVKVSPVTRDGSHLSPDASYVVVGGFGGLGQSIIAWLADHGAKHIIVVSRRGRATESTFRLFENLHLKGVAVHVVKCDISDRDQVVTTLAQKLGEMPTVAGIIHSAMVLRDTLFEQMTFDDYDAVIRPKVHGLWNLNDLLRTKQLKLDFFVALSSVAGIVGNRGQAAYSAASTFLDAFADFQRGRGVPFTTVDLAPVSDVGYLATNARKLQQVSDTFGGQTINEGEFHRLLATIIFPEPALVDQRSQLITGLTVPRDGDARARMDWLKDPKFSMLVDSSEIHSSSKPTGAPARLQSVGEILSKATSPASAILVVTNALVHKLSEVVMCPAEDIDYNKPITTCGIDSLSAIGVRKWLSREMEATLTIFDILNSPSLTQLAELCLRKSNLAPSELRSQWSDLDRPSAGAPRATLCLKLGLEESALIRVLDPDRKPTTGDCAEPRVKNIVYSYHAAATLPQSESSKKMVILVVLPASGAEPSNPVC</sequence>
<dbReference type="Pfam" id="PF02801">
    <property type="entry name" value="Ketoacyl-synt_C"/>
    <property type="match status" value="1"/>
</dbReference>
<dbReference type="PROSITE" id="PS50075">
    <property type="entry name" value="CARRIER"/>
    <property type="match status" value="1"/>
</dbReference>
<keyword evidence="5" id="KW-0511">Multifunctional enzyme</keyword>
<keyword evidence="1" id="KW-0596">Phosphopantetheine</keyword>
<keyword evidence="2" id="KW-0597">Phosphoprotein</keyword>
<dbReference type="InterPro" id="IPR049551">
    <property type="entry name" value="PKS_DH_C"/>
</dbReference>
<dbReference type="InterPro" id="IPR020841">
    <property type="entry name" value="PKS_Beta-ketoAc_synthase_dom"/>
</dbReference>
<dbReference type="PROSITE" id="PS52004">
    <property type="entry name" value="KS3_2"/>
    <property type="match status" value="1"/>
</dbReference>
<dbReference type="InterPro" id="IPR049900">
    <property type="entry name" value="PKS_mFAS_DH"/>
</dbReference>
<dbReference type="SUPFAM" id="SSF47336">
    <property type="entry name" value="ACP-like"/>
    <property type="match status" value="1"/>
</dbReference>
<dbReference type="Pfam" id="PF08240">
    <property type="entry name" value="ADH_N"/>
    <property type="match status" value="1"/>
</dbReference>
<gene>
    <name evidence="11" type="ORF">BDV23DRAFT_183004</name>
</gene>
<dbReference type="InterPro" id="IPR032821">
    <property type="entry name" value="PKS_assoc"/>
</dbReference>
<feature type="active site" description="Proton acceptor; for dehydratase activity" evidence="7">
    <location>
        <position position="966"/>
    </location>
</feature>
<dbReference type="InterPro" id="IPR020807">
    <property type="entry name" value="PKS_DH"/>
</dbReference>
<evidence type="ECO:0000259" key="8">
    <source>
        <dbReference type="PROSITE" id="PS50075"/>
    </source>
</evidence>
<evidence type="ECO:0000256" key="5">
    <source>
        <dbReference type="ARBA" id="ARBA00023268"/>
    </source>
</evidence>
<dbReference type="InterPro" id="IPR050091">
    <property type="entry name" value="PKS_NRPS_Biosynth_Enz"/>
</dbReference>
<dbReference type="GO" id="GO:0006633">
    <property type="term" value="P:fatty acid biosynthetic process"/>
    <property type="evidence" value="ECO:0007669"/>
    <property type="project" value="InterPro"/>
</dbReference>
<dbReference type="InterPro" id="IPR036291">
    <property type="entry name" value="NAD(P)-bd_dom_sf"/>
</dbReference>
<protein>
    <submittedName>
        <fullName evidence="11">Fatty acid synthase S-acetyltransferase</fullName>
    </submittedName>
</protein>
<feature type="domain" description="PKS/mFAS DH" evidence="10">
    <location>
        <begin position="934"/>
        <end position="1255"/>
    </location>
</feature>
<dbReference type="InterPro" id="IPR014031">
    <property type="entry name" value="Ketoacyl_synth_C"/>
</dbReference>
<evidence type="ECO:0000259" key="9">
    <source>
        <dbReference type="PROSITE" id="PS52004"/>
    </source>
</evidence>
<dbReference type="SMART" id="SM00826">
    <property type="entry name" value="PKS_DH"/>
    <property type="match status" value="1"/>
</dbReference>
<dbReference type="GO" id="GO:0004315">
    <property type="term" value="F:3-oxoacyl-[acyl-carrier-protein] synthase activity"/>
    <property type="evidence" value="ECO:0007669"/>
    <property type="project" value="InterPro"/>
</dbReference>
<dbReference type="InterPro" id="IPR014043">
    <property type="entry name" value="Acyl_transferase_dom"/>
</dbReference>
<dbReference type="SMART" id="SM00829">
    <property type="entry name" value="PKS_ER"/>
    <property type="match status" value="1"/>
</dbReference>
<dbReference type="InterPro" id="IPR020806">
    <property type="entry name" value="PKS_PP-bd"/>
</dbReference>
<evidence type="ECO:0000256" key="3">
    <source>
        <dbReference type="ARBA" id="ARBA00022679"/>
    </source>
</evidence>
<dbReference type="Pfam" id="PF00109">
    <property type="entry name" value="ketoacyl-synt"/>
    <property type="match status" value="1"/>
</dbReference>
<dbReference type="SUPFAM" id="SSF51735">
    <property type="entry name" value="NAD(P)-binding Rossmann-fold domains"/>
    <property type="match status" value="2"/>
</dbReference>
<name>A0A5N7C9R4_PETAA</name>
<dbReference type="Pfam" id="PF00698">
    <property type="entry name" value="Acyl_transf_1"/>
    <property type="match status" value="1"/>
</dbReference>
<dbReference type="InterPro" id="IPR036736">
    <property type="entry name" value="ACP-like_sf"/>
</dbReference>
<dbReference type="Proteomes" id="UP000326877">
    <property type="component" value="Unassembled WGS sequence"/>
</dbReference>
<dbReference type="Pfam" id="PF00107">
    <property type="entry name" value="ADH_zinc_N"/>
    <property type="match status" value="1"/>
</dbReference>
<evidence type="ECO:0000256" key="1">
    <source>
        <dbReference type="ARBA" id="ARBA00022450"/>
    </source>
</evidence>
<dbReference type="SMART" id="SM00827">
    <property type="entry name" value="PKS_AT"/>
    <property type="match status" value="1"/>
</dbReference>
<dbReference type="InterPro" id="IPR018201">
    <property type="entry name" value="Ketoacyl_synth_AS"/>
</dbReference>
<dbReference type="GO" id="GO:0016491">
    <property type="term" value="F:oxidoreductase activity"/>
    <property type="evidence" value="ECO:0007669"/>
    <property type="project" value="InterPro"/>
</dbReference>
<dbReference type="InterPro" id="IPR013154">
    <property type="entry name" value="ADH-like_N"/>
</dbReference>
<dbReference type="Pfam" id="PF14765">
    <property type="entry name" value="PS-DH"/>
    <property type="match status" value="1"/>
</dbReference>
<dbReference type="InterPro" id="IPR020843">
    <property type="entry name" value="ER"/>
</dbReference>
<dbReference type="InterPro" id="IPR001227">
    <property type="entry name" value="Ac_transferase_dom_sf"/>
</dbReference>
<feature type="region of interest" description="C-terminal hotdog fold" evidence="7">
    <location>
        <begin position="1098"/>
        <end position="1255"/>
    </location>
</feature>
<dbReference type="PANTHER" id="PTHR43775:SF13">
    <property type="entry name" value="POLYKETIDE SYNTHASE 1"/>
    <property type="match status" value="1"/>
</dbReference>
<dbReference type="InterPro" id="IPR056501">
    <property type="entry name" value="NAD-bd_HRPKS_sdrA"/>
</dbReference>
<dbReference type="PROSITE" id="PS52019">
    <property type="entry name" value="PKS_MFAS_DH"/>
    <property type="match status" value="1"/>
</dbReference>
<dbReference type="PANTHER" id="PTHR43775">
    <property type="entry name" value="FATTY ACID SYNTHASE"/>
    <property type="match status" value="1"/>
</dbReference>
<dbReference type="SMART" id="SM00825">
    <property type="entry name" value="PKS_KS"/>
    <property type="match status" value="1"/>
</dbReference>
<dbReference type="Gene3D" id="3.40.50.720">
    <property type="entry name" value="NAD(P)-binding Rossmann-like Domain"/>
    <property type="match status" value="1"/>
</dbReference>